<proteinExistence type="predicted"/>
<comment type="caution">
    <text evidence="2">The sequence shown here is derived from an EMBL/GenBank/DDBJ whole genome shotgun (WGS) entry which is preliminary data.</text>
</comment>
<evidence type="ECO:0000313" key="3">
    <source>
        <dbReference type="Proteomes" id="UP000569951"/>
    </source>
</evidence>
<evidence type="ECO:0000313" key="2">
    <source>
        <dbReference type="EMBL" id="MBB6097315.1"/>
    </source>
</evidence>
<reference evidence="2 3" key="1">
    <citation type="submission" date="2020-08" db="EMBL/GenBank/DDBJ databases">
        <title>Genomic Encyclopedia of Type Strains, Phase IV (KMG-IV): sequencing the most valuable type-strain genomes for metagenomic binning, comparative biology and taxonomic classification.</title>
        <authorList>
            <person name="Goeker M."/>
        </authorList>
    </citation>
    <scope>NUCLEOTIDE SEQUENCE [LARGE SCALE GENOMIC DNA]</scope>
    <source>
        <strain evidence="2 3">DSM 21458</strain>
    </source>
</reference>
<evidence type="ECO:0000256" key="1">
    <source>
        <dbReference type="ARBA" id="ARBA00044777"/>
    </source>
</evidence>
<dbReference type="RefSeq" id="WP_183984592.1">
    <property type="nucleotide sequence ID" value="NZ_JACHHG010000002.1"/>
</dbReference>
<dbReference type="EMBL" id="JACHHG010000002">
    <property type="protein sequence ID" value="MBB6097315.1"/>
    <property type="molecule type" value="Genomic_DNA"/>
</dbReference>
<protein>
    <recommendedName>
        <fullName evidence="1">Segregation and condensation protein A</fullName>
    </recommendedName>
</protein>
<accession>A0A841HZZ9</accession>
<dbReference type="PANTHER" id="PTHR33969:SF2">
    <property type="entry name" value="SEGREGATION AND CONDENSATION PROTEIN A"/>
    <property type="match status" value="1"/>
</dbReference>
<dbReference type="AlphaFoldDB" id="A0A841HZZ9"/>
<keyword evidence="3" id="KW-1185">Reference proteome</keyword>
<sequence>MTATVTAPLRLELPHFSGTLAEVAAALRSGTLLPSEVPLLELTRRALERYRALEGIEGADLASEALPQLAAVIALKARLLLPPEPQPDPADPEDPFEDPLDEVAQSVQALADLEAVVSFLQTRRAGRGSVIPARPAALSYPRKERPHGQKGLAKLVQAARSAVREVTLAMVARDRLTLPQAREALLAFASRLRVFLFGAVHADGWGERCVYFAALLESVRLGEVEAEQHEAYGPLEVRALRLPEVFDESAD</sequence>
<name>A0A841HZZ9_9DEIO</name>
<dbReference type="PANTHER" id="PTHR33969">
    <property type="entry name" value="SEGREGATION AND CONDENSATION PROTEIN A"/>
    <property type="match status" value="1"/>
</dbReference>
<organism evidence="2 3">
    <name type="scientific">Deinobacterium chartae</name>
    <dbReference type="NCBI Taxonomy" id="521158"/>
    <lineage>
        <taxon>Bacteria</taxon>
        <taxon>Thermotogati</taxon>
        <taxon>Deinococcota</taxon>
        <taxon>Deinococci</taxon>
        <taxon>Deinococcales</taxon>
        <taxon>Deinococcaceae</taxon>
        <taxon>Deinobacterium</taxon>
    </lineage>
</organism>
<dbReference type="Proteomes" id="UP000569951">
    <property type="component" value="Unassembled WGS sequence"/>
</dbReference>
<dbReference type="InterPro" id="IPR003768">
    <property type="entry name" value="ScpA"/>
</dbReference>
<gene>
    <name evidence="2" type="ORF">HNR42_000729</name>
</gene>